<accession>A0A0J8B0R6</accession>
<sequence>YTCAHYGRIALDKPK</sequence>
<keyword evidence="2" id="KW-1185">Reference proteome</keyword>
<dbReference type="Proteomes" id="UP000035740">
    <property type="component" value="Unassembled WGS sequence"/>
</dbReference>
<gene>
    <name evidence="1" type="ORF">BVRB_020070</name>
</gene>
<proteinExistence type="predicted"/>
<reference evidence="1 2" key="1">
    <citation type="journal article" date="2014" name="Nature">
        <title>The genome of the recently domesticated crop plant sugar beet (Beta vulgaris).</title>
        <authorList>
            <person name="Dohm J.C."/>
            <person name="Minoche A.E."/>
            <person name="Holtgrawe D."/>
            <person name="Capella-Gutierrez S."/>
            <person name="Zakrzewski F."/>
            <person name="Tafer H."/>
            <person name="Rupp O."/>
            <person name="Sorensen T.R."/>
            <person name="Stracke R."/>
            <person name="Reinhardt R."/>
            <person name="Goesmann A."/>
            <person name="Kraft T."/>
            <person name="Schulz B."/>
            <person name="Stadler P.F."/>
            <person name="Schmidt T."/>
            <person name="Gabaldon T."/>
            <person name="Lehrach H."/>
            <person name="Weisshaar B."/>
            <person name="Himmelbauer H."/>
        </authorList>
    </citation>
    <scope>NUCLEOTIDE SEQUENCE [LARGE SCALE GENOMIC DNA]</scope>
    <source>
        <tissue evidence="1">Taproot</tissue>
    </source>
</reference>
<organism evidence="1 2">
    <name type="scientific">Beta vulgaris subsp. vulgaris</name>
    <name type="common">Beet</name>
    <dbReference type="NCBI Taxonomy" id="3555"/>
    <lineage>
        <taxon>Eukaryota</taxon>
        <taxon>Viridiplantae</taxon>
        <taxon>Streptophyta</taxon>
        <taxon>Embryophyta</taxon>
        <taxon>Tracheophyta</taxon>
        <taxon>Spermatophyta</taxon>
        <taxon>Magnoliopsida</taxon>
        <taxon>eudicotyledons</taxon>
        <taxon>Gunneridae</taxon>
        <taxon>Pentapetalae</taxon>
        <taxon>Caryophyllales</taxon>
        <taxon>Chenopodiaceae</taxon>
        <taxon>Betoideae</taxon>
        <taxon>Beta</taxon>
    </lineage>
</organism>
<protein>
    <submittedName>
        <fullName evidence="1">Uncharacterized protein</fullName>
    </submittedName>
</protein>
<evidence type="ECO:0000313" key="2">
    <source>
        <dbReference type="Proteomes" id="UP000035740"/>
    </source>
</evidence>
<feature type="non-terminal residue" evidence="1">
    <location>
        <position position="1"/>
    </location>
</feature>
<name>A0A0J8B0R6_BETVV</name>
<evidence type="ECO:0000313" key="1">
    <source>
        <dbReference type="EMBL" id="KMS94571.1"/>
    </source>
</evidence>
<dbReference type="EMBL" id="KQ092441">
    <property type="protein sequence ID" value="KMS94571.1"/>
    <property type="molecule type" value="Genomic_DNA"/>
</dbReference>